<accession>A0A1Y3U0R6</accession>
<keyword evidence="3" id="KW-1185">Reference proteome</keyword>
<dbReference type="InterPro" id="IPR010982">
    <property type="entry name" value="Lambda_DNA-bd_dom_sf"/>
</dbReference>
<protein>
    <recommendedName>
        <fullName evidence="1">HTH cro/C1-type domain-containing protein</fullName>
    </recommendedName>
</protein>
<dbReference type="InterPro" id="IPR001387">
    <property type="entry name" value="Cro/C1-type_HTH"/>
</dbReference>
<name>A0A1Y3U0R6_9ACTN</name>
<evidence type="ECO:0000313" key="2">
    <source>
        <dbReference type="EMBL" id="OUN41795.1"/>
    </source>
</evidence>
<dbReference type="EMBL" id="NFHO01000011">
    <property type="protein sequence ID" value="OUN41795.1"/>
    <property type="molecule type" value="Genomic_DNA"/>
</dbReference>
<evidence type="ECO:0000259" key="1">
    <source>
        <dbReference type="PROSITE" id="PS50943"/>
    </source>
</evidence>
<evidence type="ECO:0000313" key="3">
    <source>
        <dbReference type="Proteomes" id="UP000196560"/>
    </source>
</evidence>
<dbReference type="SMART" id="SM00530">
    <property type="entry name" value="HTH_XRE"/>
    <property type="match status" value="1"/>
</dbReference>
<gene>
    <name evidence="2" type="ORF">B5G21_09150</name>
</gene>
<comment type="caution">
    <text evidence="2">The sequence shown here is derived from an EMBL/GenBank/DDBJ whole genome shotgun (WGS) entry which is preliminary data.</text>
</comment>
<sequence length="121" mass="13327">MLTSLGRYLRKLRIDRGELLKEMADRIGISSAMLSSIENGKRNPAQDFASKVADAYGLDATERGKLSELVAENSESVSIGLKGLVPQDQHLAFSFARSFADLSDSEKKRIKEVLDEANSHD</sequence>
<reference evidence="3" key="1">
    <citation type="submission" date="2017-04" db="EMBL/GenBank/DDBJ databases">
        <title>Function of individual gut microbiota members based on whole genome sequencing of pure cultures obtained from chicken caecum.</title>
        <authorList>
            <person name="Medvecky M."/>
            <person name="Cejkova D."/>
            <person name="Polansky O."/>
            <person name="Karasova D."/>
            <person name="Kubasova T."/>
            <person name="Cizek A."/>
            <person name="Rychlik I."/>
        </authorList>
    </citation>
    <scope>NUCLEOTIDE SEQUENCE [LARGE SCALE GENOMIC DNA]</scope>
    <source>
        <strain evidence="3">An70</strain>
    </source>
</reference>
<dbReference type="Gene3D" id="1.10.260.40">
    <property type="entry name" value="lambda repressor-like DNA-binding domains"/>
    <property type="match status" value="1"/>
</dbReference>
<feature type="domain" description="HTH cro/C1-type" evidence="1">
    <location>
        <begin position="9"/>
        <end position="63"/>
    </location>
</feature>
<dbReference type="AlphaFoldDB" id="A0A1Y3U0R6"/>
<proteinExistence type="predicted"/>
<dbReference type="GO" id="GO:0003677">
    <property type="term" value="F:DNA binding"/>
    <property type="evidence" value="ECO:0007669"/>
    <property type="project" value="InterPro"/>
</dbReference>
<dbReference type="Proteomes" id="UP000196560">
    <property type="component" value="Unassembled WGS sequence"/>
</dbReference>
<organism evidence="2 3">
    <name type="scientific">Enorma massiliensis</name>
    <dbReference type="NCBI Taxonomy" id="1472761"/>
    <lineage>
        <taxon>Bacteria</taxon>
        <taxon>Bacillati</taxon>
        <taxon>Actinomycetota</taxon>
        <taxon>Coriobacteriia</taxon>
        <taxon>Coriobacteriales</taxon>
        <taxon>Coriobacteriaceae</taxon>
        <taxon>Enorma</taxon>
    </lineage>
</organism>
<dbReference type="PROSITE" id="PS50943">
    <property type="entry name" value="HTH_CROC1"/>
    <property type="match status" value="1"/>
</dbReference>
<dbReference type="RefSeq" id="WP_087186925.1">
    <property type="nucleotide sequence ID" value="NZ_NFHO01000011.1"/>
</dbReference>
<dbReference type="CDD" id="cd00093">
    <property type="entry name" value="HTH_XRE"/>
    <property type="match status" value="1"/>
</dbReference>
<dbReference type="SUPFAM" id="SSF47413">
    <property type="entry name" value="lambda repressor-like DNA-binding domains"/>
    <property type="match status" value="1"/>
</dbReference>
<dbReference type="Pfam" id="PF01381">
    <property type="entry name" value="HTH_3"/>
    <property type="match status" value="1"/>
</dbReference>